<dbReference type="EMBL" id="AP021857">
    <property type="protein sequence ID" value="BBO21282.1"/>
    <property type="molecule type" value="Genomic_DNA"/>
</dbReference>
<dbReference type="PANTHER" id="PTHR37171">
    <property type="entry name" value="SERINE/THREONINE-PROTEIN KINASE YRZF-RELATED"/>
    <property type="match status" value="1"/>
</dbReference>
<dbReference type="Gene3D" id="1.10.510.10">
    <property type="entry name" value="Transferase(Phosphotransferase) domain 1"/>
    <property type="match status" value="2"/>
</dbReference>
<dbReference type="PANTHER" id="PTHR37171:SF1">
    <property type="entry name" value="SERINE_THREONINE-PROTEIN KINASE YRZF-RELATED"/>
    <property type="match status" value="1"/>
</dbReference>
<dbReference type="InterPro" id="IPR052396">
    <property type="entry name" value="Meiotic_Drive_Suppr_Kinase"/>
</dbReference>
<dbReference type="Proteomes" id="UP000662914">
    <property type="component" value="Chromosome"/>
</dbReference>
<dbReference type="InterPro" id="IPR011009">
    <property type="entry name" value="Kinase-like_dom_sf"/>
</dbReference>
<evidence type="ECO:0000313" key="2">
    <source>
        <dbReference type="Proteomes" id="UP000662914"/>
    </source>
</evidence>
<protein>
    <submittedName>
        <fullName evidence="1">Uncharacterized protein</fullName>
    </submittedName>
</protein>
<dbReference type="InterPro" id="IPR008271">
    <property type="entry name" value="Ser/Thr_kinase_AS"/>
</dbReference>
<organism evidence="1 2">
    <name type="scientific">Candidatus Desulfobacillus denitrificans</name>
    <dbReference type="NCBI Taxonomy" id="2608985"/>
    <lineage>
        <taxon>Bacteria</taxon>
        <taxon>Pseudomonadati</taxon>
        <taxon>Pseudomonadota</taxon>
        <taxon>Betaproteobacteria</taxon>
        <taxon>Candidatus Desulfobacillus</taxon>
    </lineage>
</organism>
<dbReference type="AlphaFoldDB" id="A0A809RNY0"/>
<reference evidence="1" key="1">
    <citation type="journal article" name="DNA Res.">
        <title>The physiological potential of anammox bacteria as revealed by their core genome structure.</title>
        <authorList>
            <person name="Okubo T."/>
            <person name="Toyoda A."/>
            <person name="Fukuhara K."/>
            <person name="Uchiyama I."/>
            <person name="Harigaya Y."/>
            <person name="Kuroiwa M."/>
            <person name="Suzuki T."/>
            <person name="Murakami Y."/>
            <person name="Suwa Y."/>
            <person name="Takami H."/>
        </authorList>
    </citation>
    <scope>NUCLEOTIDE SEQUENCE</scope>
    <source>
        <strain evidence="1">317325-3</strain>
    </source>
</reference>
<dbReference type="PROSITE" id="PS00108">
    <property type="entry name" value="PROTEIN_KINASE_ST"/>
    <property type="match status" value="1"/>
</dbReference>
<name>A0A809RNY0_9PROT</name>
<dbReference type="GO" id="GO:0004672">
    <property type="term" value="F:protein kinase activity"/>
    <property type="evidence" value="ECO:0007669"/>
    <property type="project" value="InterPro"/>
</dbReference>
<dbReference type="KEGG" id="ddz:DSYM_19810"/>
<dbReference type="SUPFAM" id="SSF56112">
    <property type="entry name" value="Protein kinase-like (PK-like)"/>
    <property type="match status" value="3"/>
</dbReference>
<evidence type="ECO:0000313" key="1">
    <source>
        <dbReference type="EMBL" id="BBO21282.1"/>
    </source>
</evidence>
<accession>A0A809RNY0</accession>
<proteinExistence type="predicted"/>
<gene>
    <name evidence="1" type="ORF">DSYM_19810</name>
</gene>
<sequence length="707" mass="78354">MSDWRVLPGADAAAAARFASLDAVFALEGEIIAMDSITRTVRIEAGGRRYYVKRYHGLGKKPLRRWLGTPRVQLEWENLERFADWGIPTARLVAHGLERQGGLFARGALITEEIPGATDLARLARTQSPATKSQSWWHGVSAQVADIARRMHGRRFAHGDLKWRNLLVDAAGKVYLIDCPSGGFWWPPFLEFRIVKDLACLDKVAKRHLSRTQRLRFYLDYAQKKKLDGGDKRRIRQIVDFFSGRDEALESAASLRAVGRRVLAPSAIGLDDGSELLVERWLRILPGKRLTGAGRWNGQAVLAKLFIASRGSERHWLRESRGIDALEAHGLPTPRRLASGRLQGAGHFLLSDYLEGARNPDAAAIGDLAPVFETLGRMHARGILQEDVHLGNFVLQSGKLHVVDGDAIRPAASDQACLDNLALLFAQLPPADSAAMRPALLAAYRAGNPNLPIDSARLDAAVRQCRAARLADYLDKCLRDCSLFKVARRVDRFFSLVRSEADFLAPIIADPDAWIGQGVPLKRGRSATLARVELAGRALVIKRNNIKHAGHALSRAWRPSRAWHAWIEAHRLRFLGIATPRPLALIERRLGPLRGRAWLVSEYCAGPSLLDALAPYANGGAPAEAIEAVRRLFAQLAEARISHGDLKANNLILDGNTLSVVDLDAMRQHDSEAAWRRAWSRDRARFLRNWPAGSALRRELEAALPPD</sequence>
<dbReference type="Pfam" id="PF06293">
    <property type="entry name" value="Kdo"/>
    <property type="match status" value="2"/>
</dbReference>